<dbReference type="PANTHER" id="PTHR42953">
    <property type="entry name" value="HIGH-AFFINITY ZINC UPTAKE SYSTEM PROTEIN ZNUA-RELATED"/>
    <property type="match status" value="1"/>
</dbReference>
<evidence type="ECO:0000256" key="1">
    <source>
        <dbReference type="ARBA" id="ARBA00011028"/>
    </source>
</evidence>
<keyword evidence="5" id="KW-0406">Ion transport</keyword>
<dbReference type="InterPro" id="IPR050492">
    <property type="entry name" value="Bact_metal-bind_prot9"/>
</dbReference>
<gene>
    <name evidence="8" type="primary">znuA</name>
    <name evidence="8" type="ORF">RUM4293_00810</name>
</gene>
<feature type="region of interest" description="Disordered" evidence="6">
    <location>
        <begin position="127"/>
        <end position="223"/>
    </location>
</feature>
<evidence type="ECO:0000256" key="4">
    <source>
        <dbReference type="ARBA" id="ARBA00022729"/>
    </source>
</evidence>
<evidence type="ECO:0000256" key="6">
    <source>
        <dbReference type="SAM" id="MobiDB-lite"/>
    </source>
</evidence>
<keyword evidence="5" id="KW-0862">Zinc</keyword>
<evidence type="ECO:0000256" key="5">
    <source>
        <dbReference type="ARBA" id="ARBA00022906"/>
    </source>
</evidence>
<reference evidence="9" key="1">
    <citation type="submission" date="2015-09" db="EMBL/GenBank/DDBJ databases">
        <authorList>
            <person name="Rodrigo-Torres L."/>
            <person name="Arahal D.R."/>
        </authorList>
    </citation>
    <scope>NUCLEOTIDE SEQUENCE [LARGE SCALE GENOMIC DNA]</scope>
    <source>
        <strain evidence="9">CECT 4293</strain>
    </source>
</reference>
<comment type="similarity">
    <text evidence="1">Belongs to the bacterial solute-binding protein 9 family.</text>
</comment>
<feature type="compositionally biased region" description="Basic and acidic residues" evidence="6">
    <location>
        <begin position="127"/>
        <end position="145"/>
    </location>
</feature>
<dbReference type="Proteomes" id="UP000050786">
    <property type="component" value="Unassembled WGS sequence"/>
</dbReference>
<organism evidence="8 9">
    <name type="scientific">Ruegeria atlantica</name>
    <dbReference type="NCBI Taxonomy" id="81569"/>
    <lineage>
        <taxon>Bacteria</taxon>
        <taxon>Pseudomonadati</taxon>
        <taxon>Pseudomonadota</taxon>
        <taxon>Alphaproteobacteria</taxon>
        <taxon>Rhodobacterales</taxon>
        <taxon>Roseobacteraceae</taxon>
        <taxon>Ruegeria</taxon>
    </lineage>
</organism>
<feature type="signal peptide" evidence="7">
    <location>
        <begin position="1"/>
        <end position="21"/>
    </location>
</feature>
<proteinExistence type="inferred from homology"/>
<dbReference type="AlphaFoldDB" id="A0A0P1E2H0"/>
<keyword evidence="5" id="KW-0864">Zinc transport</keyword>
<evidence type="ECO:0000313" key="9">
    <source>
        <dbReference type="Proteomes" id="UP000050786"/>
    </source>
</evidence>
<dbReference type="Gene3D" id="3.40.50.1980">
    <property type="entry name" value="Nitrogenase molybdenum iron protein domain"/>
    <property type="match status" value="3"/>
</dbReference>
<dbReference type="EMBL" id="CYPS01000010">
    <property type="protein sequence ID" value="CUH41926.1"/>
    <property type="molecule type" value="Genomic_DNA"/>
</dbReference>
<keyword evidence="9" id="KW-1185">Reference proteome</keyword>
<dbReference type="GO" id="GO:0006829">
    <property type="term" value="P:zinc ion transport"/>
    <property type="evidence" value="ECO:0007669"/>
    <property type="project" value="UniProtKB-KW"/>
</dbReference>
<evidence type="ECO:0000256" key="2">
    <source>
        <dbReference type="ARBA" id="ARBA00015915"/>
    </source>
</evidence>
<evidence type="ECO:0000313" key="8">
    <source>
        <dbReference type="EMBL" id="CUH41926.1"/>
    </source>
</evidence>
<dbReference type="GO" id="GO:0046872">
    <property type="term" value="F:metal ion binding"/>
    <property type="evidence" value="ECO:0007669"/>
    <property type="project" value="InterPro"/>
</dbReference>
<sequence>MSRKLLPVSITAALMGGTAMADAPSVAVDIAPVHSLVARVMEGVGTPNLIVQPGASPHEYNLRPSEADALQNADLVFWIGEDLTPWMEGAVETLADGATVTTLLEADGTVLLDFREGALFEAHDHGDDEHAEDKEHDDHGHGDDHAEGDDHDDHDHEDHADEKDHDDHDHSDEHAEDKDHDDHDHGDEHAEGEDHDDHDDEHAGHDDHHDHAHGDHDPHAWLSPENANTWLNVIAAQLSAADPDNAGAYFANAAAAREEMAALAAEVNETLEPVRGVNFIVFHDAYQYFENAFDFPASGAISIGDASDPSPARIAEIQGRISEEDVNCVLSEPQFNPGLVATVLDGTEATTAVIDPLGSDLEPGAELYPQMIRNIAKTLAECL</sequence>
<feature type="compositionally biased region" description="Basic and acidic residues" evidence="6">
    <location>
        <begin position="151"/>
        <end position="189"/>
    </location>
</feature>
<dbReference type="SUPFAM" id="SSF53807">
    <property type="entry name" value="Helical backbone' metal receptor"/>
    <property type="match status" value="1"/>
</dbReference>
<feature type="chain" id="PRO_5006061136" description="High-affinity zinc uptake system protein ZnuA" evidence="7">
    <location>
        <begin position="22"/>
        <end position="383"/>
    </location>
</feature>
<keyword evidence="3" id="KW-0813">Transport</keyword>
<feature type="compositionally biased region" description="Basic and acidic residues" evidence="6">
    <location>
        <begin position="200"/>
        <end position="219"/>
    </location>
</feature>
<feature type="compositionally biased region" description="Acidic residues" evidence="6">
    <location>
        <begin position="190"/>
        <end position="199"/>
    </location>
</feature>
<dbReference type="InterPro" id="IPR006127">
    <property type="entry name" value="ZnuA-like"/>
</dbReference>
<dbReference type="Pfam" id="PF01297">
    <property type="entry name" value="ZnuA"/>
    <property type="match status" value="1"/>
</dbReference>
<protein>
    <recommendedName>
        <fullName evidence="2">High-affinity zinc uptake system protein ZnuA</fullName>
    </recommendedName>
</protein>
<evidence type="ECO:0000256" key="3">
    <source>
        <dbReference type="ARBA" id="ARBA00022448"/>
    </source>
</evidence>
<dbReference type="RefSeq" id="WP_058272045.1">
    <property type="nucleotide sequence ID" value="NZ_CYPS01000010.1"/>
</dbReference>
<accession>A0A0P1E2H0</accession>
<keyword evidence="4 7" id="KW-0732">Signal</keyword>
<dbReference type="PANTHER" id="PTHR42953:SF3">
    <property type="entry name" value="HIGH-AFFINITY ZINC UPTAKE SYSTEM PROTEIN ZNUA"/>
    <property type="match status" value="1"/>
</dbReference>
<name>A0A0P1E2H0_9RHOB</name>
<evidence type="ECO:0000256" key="7">
    <source>
        <dbReference type="SAM" id="SignalP"/>
    </source>
</evidence>